<evidence type="ECO:0000256" key="1">
    <source>
        <dbReference type="SAM" id="MobiDB-lite"/>
    </source>
</evidence>
<dbReference type="EMBL" id="HBGY01007022">
    <property type="protein sequence ID" value="CAD9564158.1"/>
    <property type="molecule type" value="Transcribed_RNA"/>
</dbReference>
<sequence length="123" mass="14002">MPVNSLYGSLSAPSYRQQNSYFQGEPEIRLWEEDAWNEETPLVGGQSSRIMMDVPSSPKSRSRQENFKNMLKSALEGMKSMSSTTKRREDVQQNWPNDVTVVISTDGNQTPVFHMKIDSVSVR</sequence>
<gene>
    <name evidence="2" type="ORF">LDAN0321_LOCUS4355</name>
</gene>
<accession>A0A7S2K365</accession>
<dbReference type="AlphaFoldDB" id="A0A7S2K365"/>
<feature type="region of interest" description="Disordered" evidence="1">
    <location>
        <begin position="43"/>
        <end position="65"/>
    </location>
</feature>
<proteinExistence type="predicted"/>
<organism evidence="2">
    <name type="scientific">Leptocylindrus danicus</name>
    <dbReference type="NCBI Taxonomy" id="163516"/>
    <lineage>
        <taxon>Eukaryota</taxon>
        <taxon>Sar</taxon>
        <taxon>Stramenopiles</taxon>
        <taxon>Ochrophyta</taxon>
        <taxon>Bacillariophyta</taxon>
        <taxon>Coscinodiscophyceae</taxon>
        <taxon>Chaetocerotophycidae</taxon>
        <taxon>Leptocylindrales</taxon>
        <taxon>Leptocylindraceae</taxon>
        <taxon>Leptocylindrus</taxon>
    </lineage>
</organism>
<reference evidence="2" key="1">
    <citation type="submission" date="2021-01" db="EMBL/GenBank/DDBJ databases">
        <authorList>
            <person name="Corre E."/>
            <person name="Pelletier E."/>
            <person name="Niang G."/>
            <person name="Scheremetjew M."/>
            <person name="Finn R."/>
            <person name="Kale V."/>
            <person name="Holt S."/>
            <person name="Cochrane G."/>
            <person name="Meng A."/>
            <person name="Brown T."/>
            <person name="Cohen L."/>
        </authorList>
    </citation>
    <scope>NUCLEOTIDE SEQUENCE</scope>
    <source>
        <strain evidence="2">B650</strain>
    </source>
</reference>
<protein>
    <submittedName>
        <fullName evidence="2">Uncharacterized protein</fullName>
    </submittedName>
</protein>
<name>A0A7S2K365_9STRA</name>
<evidence type="ECO:0000313" key="2">
    <source>
        <dbReference type="EMBL" id="CAD9564158.1"/>
    </source>
</evidence>